<sequence>MLGHGGSQGQDTYLSTRFRRSTLLDPSSCFARTKAGVCRISLSGNVGLSWTRLYAAPSRVEVKKWHLQVVSPIEAVESTCYYSVTGHSRVRIVSLVFCHQAVFLAGTICFGELRSIVNIAETTWNTRLESTGQLVPLRELPTSKLGATSSTWKQDHCCLTL</sequence>
<protein>
    <submittedName>
        <fullName evidence="1">Uncharacterized protein</fullName>
    </submittedName>
</protein>
<dbReference type="EMBL" id="ML995826">
    <property type="protein sequence ID" value="KAF2770335.1"/>
    <property type="molecule type" value="Genomic_DNA"/>
</dbReference>
<proteinExistence type="predicted"/>
<dbReference type="AlphaFoldDB" id="A0A6G1LBV7"/>
<evidence type="ECO:0000313" key="2">
    <source>
        <dbReference type="Proteomes" id="UP000799436"/>
    </source>
</evidence>
<evidence type="ECO:0000313" key="1">
    <source>
        <dbReference type="EMBL" id="KAF2770335.1"/>
    </source>
</evidence>
<organism evidence="1 2">
    <name type="scientific">Teratosphaeria nubilosa</name>
    <dbReference type="NCBI Taxonomy" id="161662"/>
    <lineage>
        <taxon>Eukaryota</taxon>
        <taxon>Fungi</taxon>
        <taxon>Dikarya</taxon>
        <taxon>Ascomycota</taxon>
        <taxon>Pezizomycotina</taxon>
        <taxon>Dothideomycetes</taxon>
        <taxon>Dothideomycetidae</taxon>
        <taxon>Mycosphaerellales</taxon>
        <taxon>Teratosphaeriaceae</taxon>
        <taxon>Teratosphaeria</taxon>
    </lineage>
</organism>
<gene>
    <name evidence="1" type="ORF">EJ03DRAFT_65990</name>
</gene>
<reference evidence="1" key="1">
    <citation type="journal article" date="2020" name="Stud. Mycol.">
        <title>101 Dothideomycetes genomes: a test case for predicting lifestyles and emergence of pathogens.</title>
        <authorList>
            <person name="Haridas S."/>
            <person name="Albert R."/>
            <person name="Binder M."/>
            <person name="Bloem J."/>
            <person name="Labutti K."/>
            <person name="Salamov A."/>
            <person name="Andreopoulos B."/>
            <person name="Baker S."/>
            <person name="Barry K."/>
            <person name="Bills G."/>
            <person name="Bluhm B."/>
            <person name="Cannon C."/>
            <person name="Castanera R."/>
            <person name="Culley D."/>
            <person name="Daum C."/>
            <person name="Ezra D."/>
            <person name="Gonzalez J."/>
            <person name="Henrissat B."/>
            <person name="Kuo A."/>
            <person name="Liang C."/>
            <person name="Lipzen A."/>
            <person name="Lutzoni F."/>
            <person name="Magnuson J."/>
            <person name="Mondo S."/>
            <person name="Nolan M."/>
            <person name="Ohm R."/>
            <person name="Pangilinan J."/>
            <person name="Park H.-J."/>
            <person name="Ramirez L."/>
            <person name="Alfaro M."/>
            <person name="Sun H."/>
            <person name="Tritt A."/>
            <person name="Yoshinaga Y."/>
            <person name="Zwiers L.-H."/>
            <person name="Turgeon B."/>
            <person name="Goodwin S."/>
            <person name="Spatafora J."/>
            <person name="Crous P."/>
            <person name="Grigoriev I."/>
        </authorList>
    </citation>
    <scope>NUCLEOTIDE SEQUENCE</scope>
    <source>
        <strain evidence="1">CBS 116005</strain>
    </source>
</reference>
<accession>A0A6G1LBV7</accession>
<dbReference type="Proteomes" id="UP000799436">
    <property type="component" value="Unassembled WGS sequence"/>
</dbReference>
<name>A0A6G1LBV7_9PEZI</name>
<keyword evidence="2" id="KW-1185">Reference proteome</keyword>